<name>A0ABT5K3T1_9BURK</name>
<keyword evidence="1" id="KW-0812">Transmembrane</keyword>
<sequence>MDRQKLRNQVFEQTGIKVDCDDPIFALVALNEAVLAAAVERQVGLLHAAAQDLAAQARGAAAAPFAPAPPAVAHAIPTRGAPLFEPREWRLLGAAAAASALGALLVLGGQALLAKPLPAPAAKASALTPEQRDALARGDKLARAVQKLDAQTRGLIQAELDRP</sequence>
<evidence type="ECO:0000313" key="3">
    <source>
        <dbReference type="Proteomes" id="UP001221208"/>
    </source>
</evidence>
<evidence type="ECO:0000313" key="2">
    <source>
        <dbReference type="EMBL" id="MDC8759646.1"/>
    </source>
</evidence>
<protein>
    <recommendedName>
        <fullName evidence="4">Anti-sigma factor</fullName>
    </recommendedName>
</protein>
<dbReference type="EMBL" id="JAQQXR010000007">
    <property type="protein sequence ID" value="MDC8759646.1"/>
    <property type="molecule type" value="Genomic_DNA"/>
</dbReference>
<evidence type="ECO:0008006" key="4">
    <source>
        <dbReference type="Google" id="ProtNLM"/>
    </source>
</evidence>
<comment type="caution">
    <text evidence="2">The sequence shown here is derived from an EMBL/GenBank/DDBJ whole genome shotgun (WGS) entry which is preliminary data.</text>
</comment>
<keyword evidence="1" id="KW-1133">Transmembrane helix</keyword>
<accession>A0ABT5K3T1</accession>
<feature type="transmembrane region" description="Helical" evidence="1">
    <location>
        <begin position="91"/>
        <end position="113"/>
    </location>
</feature>
<reference evidence="2 3" key="1">
    <citation type="submission" date="2022-10" db="EMBL/GenBank/DDBJ databases">
        <title>Janthinobacterium sp. hw3 Genome sequencing.</title>
        <authorList>
            <person name="Park S."/>
        </authorList>
    </citation>
    <scope>NUCLEOTIDE SEQUENCE [LARGE SCALE GENOMIC DNA]</scope>
    <source>
        <strain evidence="3">hw3</strain>
    </source>
</reference>
<dbReference type="Proteomes" id="UP001221208">
    <property type="component" value="Unassembled WGS sequence"/>
</dbReference>
<dbReference type="RefSeq" id="WP_273672915.1">
    <property type="nucleotide sequence ID" value="NZ_JAQQXR010000007.1"/>
</dbReference>
<proteinExistence type="predicted"/>
<keyword evidence="3" id="KW-1185">Reference proteome</keyword>
<gene>
    <name evidence="2" type="ORF">OIK44_18840</name>
</gene>
<evidence type="ECO:0000256" key="1">
    <source>
        <dbReference type="SAM" id="Phobius"/>
    </source>
</evidence>
<keyword evidence="1" id="KW-0472">Membrane</keyword>
<organism evidence="2 3">
    <name type="scientific">Janthinobacterium fluminis</name>
    <dbReference type="NCBI Taxonomy" id="2987524"/>
    <lineage>
        <taxon>Bacteria</taxon>
        <taxon>Pseudomonadati</taxon>
        <taxon>Pseudomonadota</taxon>
        <taxon>Betaproteobacteria</taxon>
        <taxon>Burkholderiales</taxon>
        <taxon>Oxalobacteraceae</taxon>
        <taxon>Janthinobacterium</taxon>
    </lineage>
</organism>